<dbReference type="OrthoDB" id="194775at2759"/>
<proteinExistence type="predicted"/>
<evidence type="ECO:0000313" key="2">
    <source>
        <dbReference type="EMBL" id="KJH43149.1"/>
    </source>
</evidence>
<gene>
    <name evidence="2" type="ORF">DICVIV_10838</name>
</gene>
<keyword evidence="3" id="KW-1185">Reference proteome</keyword>
<reference evidence="3" key="2">
    <citation type="journal article" date="2016" name="Sci. Rep.">
        <title>Dictyocaulus viviparus genome, variome and transcriptome elucidate lungworm biology and support future intervention.</title>
        <authorList>
            <person name="McNulty S.N."/>
            <person name="Strube C."/>
            <person name="Rosa B.A."/>
            <person name="Martin J.C."/>
            <person name="Tyagi R."/>
            <person name="Choi Y.J."/>
            <person name="Wang Q."/>
            <person name="Hallsworth Pepin K."/>
            <person name="Zhang X."/>
            <person name="Ozersky P."/>
            <person name="Wilson R.K."/>
            <person name="Sternberg P.W."/>
            <person name="Gasser R.B."/>
            <person name="Mitreva M."/>
        </authorList>
    </citation>
    <scope>NUCLEOTIDE SEQUENCE [LARGE SCALE GENOMIC DNA]</scope>
    <source>
        <strain evidence="3">HannoverDv2000</strain>
    </source>
</reference>
<accession>A0A0D8XHC3</accession>
<sequence length="249" mass="29004">MSTTSLACWMAKLPSDMAARPLCLLKIPGLPFSSLALRTEYTRSITAGCRVFSKEYKGDVYVALLLHLYSHFYDIGRVFVIIYYLLQVVFLDMNHLFNMDELTYRKLQNETTTILGRNQICPFMNSNMVSLDFMWSNGYRHDNLFFFAMKFLKYFPLQIPSTFCHCFRVIVFTSFIETNPTIFWPATTICSPWPNTNKINNLLDILSFNLEHRQDDTFKFFVTQGVCTPRVSDVDYGIGHSDDTIYKDH</sequence>
<dbReference type="EMBL" id="KN716587">
    <property type="protein sequence ID" value="KJH43149.1"/>
    <property type="molecule type" value="Genomic_DNA"/>
</dbReference>
<evidence type="ECO:0000256" key="1">
    <source>
        <dbReference type="SAM" id="Phobius"/>
    </source>
</evidence>
<organism evidence="2 3">
    <name type="scientific">Dictyocaulus viviparus</name>
    <name type="common">Bovine lungworm</name>
    <dbReference type="NCBI Taxonomy" id="29172"/>
    <lineage>
        <taxon>Eukaryota</taxon>
        <taxon>Metazoa</taxon>
        <taxon>Ecdysozoa</taxon>
        <taxon>Nematoda</taxon>
        <taxon>Chromadorea</taxon>
        <taxon>Rhabditida</taxon>
        <taxon>Rhabditina</taxon>
        <taxon>Rhabditomorpha</taxon>
        <taxon>Strongyloidea</taxon>
        <taxon>Metastrongylidae</taxon>
        <taxon>Dictyocaulus</taxon>
    </lineage>
</organism>
<keyword evidence="1" id="KW-1133">Transmembrane helix</keyword>
<reference evidence="2 3" key="1">
    <citation type="submission" date="2013-11" db="EMBL/GenBank/DDBJ databases">
        <title>Draft genome of the bovine lungworm Dictyocaulus viviparus.</title>
        <authorList>
            <person name="Mitreva M."/>
        </authorList>
    </citation>
    <scope>NUCLEOTIDE SEQUENCE [LARGE SCALE GENOMIC DNA]</scope>
    <source>
        <strain evidence="2 3">HannoverDv2000</strain>
    </source>
</reference>
<name>A0A0D8XHC3_DICVI</name>
<evidence type="ECO:0000313" key="3">
    <source>
        <dbReference type="Proteomes" id="UP000053766"/>
    </source>
</evidence>
<dbReference type="SUPFAM" id="SSF51695">
    <property type="entry name" value="PLC-like phosphodiesterases"/>
    <property type="match status" value="1"/>
</dbReference>
<dbReference type="GO" id="GO:0006629">
    <property type="term" value="P:lipid metabolic process"/>
    <property type="evidence" value="ECO:0007669"/>
    <property type="project" value="InterPro"/>
</dbReference>
<dbReference type="GO" id="GO:0008081">
    <property type="term" value="F:phosphoric diester hydrolase activity"/>
    <property type="evidence" value="ECO:0007669"/>
    <property type="project" value="InterPro"/>
</dbReference>
<dbReference type="InterPro" id="IPR017946">
    <property type="entry name" value="PLC-like_Pdiesterase_TIM-brl"/>
</dbReference>
<keyword evidence="1" id="KW-0812">Transmembrane</keyword>
<keyword evidence="1" id="KW-0472">Membrane</keyword>
<protein>
    <submittedName>
        <fullName evidence="2">Uncharacterized protein</fullName>
    </submittedName>
</protein>
<dbReference type="AlphaFoldDB" id="A0A0D8XHC3"/>
<dbReference type="Proteomes" id="UP000053766">
    <property type="component" value="Unassembled WGS sequence"/>
</dbReference>
<feature type="transmembrane region" description="Helical" evidence="1">
    <location>
        <begin position="75"/>
        <end position="97"/>
    </location>
</feature>
<dbReference type="STRING" id="29172.A0A0D8XHC3"/>